<reference evidence="10 11" key="1">
    <citation type="journal article" date="2013" name="Genome Announc.">
        <title>Genome sequences for three denitrifying bacterial strains isolated from a uranium- and nitrate-contaminated subsurface environment.</title>
        <authorList>
            <person name="Venkatramanan R."/>
            <person name="Prakash O."/>
            <person name="Woyke T."/>
            <person name="Chain P."/>
            <person name="Goodwin L.A."/>
            <person name="Watson D."/>
            <person name="Brooks S."/>
            <person name="Kostka J.E."/>
            <person name="Green S.J."/>
        </authorList>
    </citation>
    <scope>NUCLEOTIDE SEQUENCE [LARGE SCALE GENOMIC DNA]</scope>
    <source>
        <strain evidence="10 11">1NES1</strain>
    </source>
</reference>
<keyword evidence="8" id="KW-1133">Transmembrane helix</keyword>
<keyword evidence="6 7" id="KW-0408">Iron</keyword>
<organism evidence="10 11">
    <name type="scientific">Hyphomicrobium denitrificans 1NES1</name>
    <dbReference type="NCBI Taxonomy" id="670307"/>
    <lineage>
        <taxon>Bacteria</taxon>
        <taxon>Pseudomonadati</taxon>
        <taxon>Pseudomonadota</taxon>
        <taxon>Alphaproteobacteria</taxon>
        <taxon>Hyphomicrobiales</taxon>
        <taxon>Hyphomicrobiaceae</taxon>
        <taxon>Hyphomicrobium</taxon>
    </lineage>
</organism>
<accession>N0B1E8</accession>
<dbReference type="eggNOG" id="COG1858">
    <property type="taxonomic scope" value="Bacteria"/>
</dbReference>
<keyword evidence="4" id="KW-0732">Signal</keyword>
<dbReference type="STRING" id="670307.HYPDE_28173"/>
<dbReference type="InterPro" id="IPR051395">
    <property type="entry name" value="Cytochrome_c_Peroxidase/MauG"/>
</dbReference>
<proteinExistence type="predicted"/>
<dbReference type="Gene3D" id="1.10.760.10">
    <property type="entry name" value="Cytochrome c-like domain"/>
    <property type="match status" value="2"/>
</dbReference>
<feature type="domain" description="Cytochrome c" evidence="9">
    <location>
        <begin position="47"/>
        <end position="195"/>
    </location>
</feature>
<dbReference type="HOGENOM" id="CLU_034652_0_1_5"/>
<name>N0B1E8_9HYPH</name>
<dbReference type="GO" id="GO:0046872">
    <property type="term" value="F:metal ion binding"/>
    <property type="evidence" value="ECO:0007669"/>
    <property type="project" value="UniProtKB-KW"/>
</dbReference>
<evidence type="ECO:0000313" key="10">
    <source>
        <dbReference type="EMBL" id="AGK57314.1"/>
    </source>
</evidence>
<keyword evidence="3 7" id="KW-0479">Metal-binding</keyword>
<evidence type="ECO:0000256" key="1">
    <source>
        <dbReference type="ARBA" id="ARBA00004196"/>
    </source>
</evidence>
<evidence type="ECO:0000256" key="7">
    <source>
        <dbReference type="PROSITE-ProRule" id="PRU00433"/>
    </source>
</evidence>
<dbReference type="GO" id="GO:0030313">
    <property type="term" value="C:cell envelope"/>
    <property type="evidence" value="ECO:0007669"/>
    <property type="project" value="UniProtKB-SubCell"/>
</dbReference>
<evidence type="ECO:0000256" key="4">
    <source>
        <dbReference type="ARBA" id="ARBA00022729"/>
    </source>
</evidence>
<evidence type="ECO:0000313" key="11">
    <source>
        <dbReference type="Proteomes" id="UP000005952"/>
    </source>
</evidence>
<evidence type="ECO:0000256" key="2">
    <source>
        <dbReference type="ARBA" id="ARBA00022617"/>
    </source>
</evidence>
<dbReference type="RefSeq" id="WP_015597351.1">
    <property type="nucleotide sequence ID" value="NC_021172.1"/>
</dbReference>
<evidence type="ECO:0000256" key="5">
    <source>
        <dbReference type="ARBA" id="ARBA00023002"/>
    </source>
</evidence>
<dbReference type="GO" id="GO:0009055">
    <property type="term" value="F:electron transfer activity"/>
    <property type="evidence" value="ECO:0007669"/>
    <property type="project" value="InterPro"/>
</dbReference>
<dbReference type="Pfam" id="PF03150">
    <property type="entry name" value="CCP_MauG"/>
    <property type="match status" value="1"/>
</dbReference>
<keyword evidence="5" id="KW-0560">Oxidoreductase</keyword>
<dbReference type="GO" id="GO:0004130">
    <property type="term" value="F:cytochrome-c peroxidase activity"/>
    <property type="evidence" value="ECO:0007669"/>
    <property type="project" value="TreeGrafter"/>
</dbReference>
<dbReference type="EMBL" id="CP005587">
    <property type="protein sequence ID" value="AGK57314.1"/>
    <property type="molecule type" value="Genomic_DNA"/>
</dbReference>
<dbReference type="PROSITE" id="PS51007">
    <property type="entry name" value="CYTC"/>
    <property type="match status" value="2"/>
</dbReference>
<dbReference type="KEGG" id="hdt:HYPDE_28173"/>
<dbReference type="PANTHER" id="PTHR30600:SF10">
    <property type="entry name" value="BLL6722 PROTEIN"/>
    <property type="match status" value="1"/>
</dbReference>
<feature type="transmembrane region" description="Helical" evidence="8">
    <location>
        <begin position="21"/>
        <end position="41"/>
    </location>
</feature>
<keyword evidence="8" id="KW-0812">Transmembrane</keyword>
<dbReference type="InterPro" id="IPR004852">
    <property type="entry name" value="Di-haem_cyt_c_peroxidsae"/>
</dbReference>
<keyword evidence="10" id="KW-0575">Peroxidase</keyword>
<comment type="subcellular location">
    <subcellularLocation>
        <location evidence="1">Cell envelope</location>
    </subcellularLocation>
</comment>
<dbReference type="Proteomes" id="UP000005952">
    <property type="component" value="Chromosome"/>
</dbReference>
<sequence>MTIRVLRLGTKSRLRKGVMSLFCEVSVVVAIFCCPSFQSAYAESLDTREELGSALFSDRNLSFSRKQNCMSCHSPELAFTDPRALGEIQGAISRGGDGRSLGDRNSPTLSYAHMTPPFHILGDREAVGGMFWDGRAESLETQVGDPILNPVEMGMPDKGSVVSRLRENPDYQAAFSALFGDDVLADTPKAFAALRSAITAFLRTPEFSPFDSKYDRSLRGEAPLSDTEIRGHDLFFSKDGSGCNRCHSSAAVAGVHGEAFTNFGYVNLGVPKNTTVRRLNRSDAQRIDHGLMENPAAKGSEFDGKFKVPTLRNVAVTGPYMHNGVFQELRTAILFHQRYSTSDIAKTNPETGNRWDAPEVETNVVEADLRAQTLADSDIDALIAFLKTLTDRRYKVLVAN</sequence>
<dbReference type="InterPro" id="IPR009056">
    <property type="entry name" value="Cyt_c-like_dom"/>
</dbReference>
<evidence type="ECO:0000259" key="9">
    <source>
        <dbReference type="PROSITE" id="PS51007"/>
    </source>
</evidence>
<dbReference type="SUPFAM" id="SSF46626">
    <property type="entry name" value="Cytochrome c"/>
    <property type="match status" value="2"/>
</dbReference>
<evidence type="ECO:0000256" key="3">
    <source>
        <dbReference type="ARBA" id="ARBA00022723"/>
    </source>
</evidence>
<keyword evidence="2 7" id="KW-0349">Heme</keyword>
<evidence type="ECO:0000256" key="8">
    <source>
        <dbReference type="SAM" id="Phobius"/>
    </source>
</evidence>
<dbReference type="OrthoDB" id="9805202at2"/>
<gene>
    <name evidence="10" type="ORF">HYPDE_28173</name>
</gene>
<evidence type="ECO:0000256" key="6">
    <source>
        <dbReference type="ARBA" id="ARBA00023004"/>
    </source>
</evidence>
<dbReference type="InterPro" id="IPR036909">
    <property type="entry name" value="Cyt_c-like_dom_sf"/>
</dbReference>
<protein>
    <submittedName>
        <fullName evidence="10">Cytochrome-c peroxidase</fullName>
    </submittedName>
</protein>
<dbReference type="AlphaFoldDB" id="N0B1E8"/>
<dbReference type="PANTHER" id="PTHR30600">
    <property type="entry name" value="CYTOCHROME C PEROXIDASE-RELATED"/>
    <property type="match status" value="1"/>
</dbReference>
<feature type="domain" description="Cytochrome c" evidence="9">
    <location>
        <begin position="226"/>
        <end position="390"/>
    </location>
</feature>
<keyword evidence="8" id="KW-0472">Membrane</keyword>
<dbReference type="GO" id="GO:0020037">
    <property type="term" value="F:heme binding"/>
    <property type="evidence" value="ECO:0007669"/>
    <property type="project" value="InterPro"/>
</dbReference>
<keyword evidence="11" id="KW-1185">Reference proteome</keyword>